<dbReference type="InterPro" id="IPR022798">
    <property type="entry name" value="BcsD_bac"/>
</dbReference>
<dbReference type="AlphaFoldDB" id="A0A941CY04"/>
<dbReference type="Proteomes" id="UP000622580">
    <property type="component" value="Unassembled WGS sequence"/>
</dbReference>
<evidence type="ECO:0008006" key="3">
    <source>
        <dbReference type="Google" id="ProtNLM"/>
    </source>
</evidence>
<proteinExistence type="predicted"/>
<dbReference type="InterPro" id="IPR038470">
    <property type="entry name" value="Cellsynth_D_sf"/>
</dbReference>
<reference evidence="1" key="1">
    <citation type="submission" date="2021-04" db="EMBL/GenBank/DDBJ databases">
        <title>Draft genome assembly of strain Phenylobacterium sp. 20VBR1 using MiniION and Illumina platforms.</title>
        <authorList>
            <person name="Thomas F.A."/>
            <person name="Krishnan K.P."/>
            <person name="Sinha R.K."/>
        </authorList>
    </citation>
    <scope>NUCLEOTIDE SEQUENCE</scope>
    <source>
        <strain evidence="1">20VBR1</strain>
    </source>
</reference>
<sequence>MTNSSETLLAYYAERQVAPQWRGFLAAIAVELFENVGPEPARGFLRQTGLRLASQSPLSPSTTLEDLQAVANQALAQMDWGMVSLRDIGTAVEIRHEAGPWRIREDRAGAWPAAFAALLEGLYTGWMRGQGAGETLVARLDLDASENEVVLRFARAA</sequence>
<evidence type="ECO:0000313" key="1">
    <source>
        <dbReference type="EMBL" id="MBR7618710.1"/>
    </source>
</evidence>
<evidence type="ECO:0000313" key="2">
    <source>
        <dbReference type="Proteomes" id="UP000622580"/>
    </source>
</evidence>
<accession>A0A941CY04</accession>
<protein>
    <recommendedName>
        <fullName evidence="3">Cellulose synthase</fullName>
    </recommendedName>
</protein>
<keyword evidence="2" id="KW-1185">Reference proteome</keyword>
<dbReference type="EMBL" id="JAGSGD010000001">
    <property type="protein sequence ID" value="MBR7618710.1"/>
    <property type="molecule type" value="Genomic_DNA"/>
</dbReference>
<dbReference type="Pfam" id="PF03500">
    <property type="entry name" value="Cellsynth_D"/>
    <property type="match status" value="1"/>
</dbReference>
<comment type="caution">
    <text evidence="1">The sequence shown here is derived from an EMBL/GenBank/DDBJ whole genome shotgun (WGS) entry which is preliminary data.</text>
</comment>
<organism evidence="1 2">
    <name type="scientific">Phenylobacterium glaciei</name>
    <dbReference type="NCBI Taxonomy" id="2803784"/>
    <lineage>
        <taxon>Bacteria</taxon>
        <taxon>Pseudomonadati</taxon>
        <taxon>Pseudomonadota</taxon>
        <taxon>Alphaproteobacteria</taxon>
        <taxon>Caulobacterales</taxon>
        <taxon>Caulobacteraceae</taxon>
        <taxon>Phenylobacterium</taxon>
    </lineage>
</organism>
<dbReference type="RefSeq" id="WP_215338591.1">
    <property type="nucleotide sequence ID" value="NZ_JAGSGD010000001.1"/>
</dbReference>
<gene>
    <name evidence="1" type="ORF">JKL49_04850</name>
</gene>
<dbReference type="GO" id="GO:0030244">
    <property type="term" value="P:cellulose biosynthetic process"/>
    <property type="evidence" value="ECO:0007669"/>
    <property type="project" value="InterPro"/>
</dbReference>
<dbReference type="Gene3D" id="3.30.70.2590">
    <property type="match status" value="1"/>
</dbReference>
<name>A0A941CY04_9CAUL</name>